<gene>
    <name evidence="2" type="primary">8</name>
    <name evidence="2" type="ORF">Pukovnik_8</name>
</gene>
<evidence type="ECO:0000313" key="3">
    <source>
        <dbReference type="Proteomes" id="UP000001211"/>
    </source>
</evidence>
<dbReference type="KEGG" id="vg:6417671"/>
<keyword evidence="3" id="KW-1185">Reference proteome</keyword>
<proteinExistence type="predicted"/>
<reference evidence="2 3" key="1">
    <citation type="submission" date="2008-05" db="EMBL/GenBank/DDBJ databases">
        <authorList>
            <person name="Vogelsberger A.M."/>
            <person name="Jacobs-Sera D."/>
            <person name="Hendrix R.W."/>
            <person name="Hatfull G.F."/>
        </authorList>
    </citation>
    <scope>NUCLEOTIDE SEQUENCE [LARGE SCALE GENOMIC DNA]</scope>
    <source>
        <strain evidence="2 3">Pukovnik</strain>
    </source>
</reference>
<evidence type="ECO:0000313" key="2">
    <source>
        <dbReference type="EMBL" id="ACE79935.1"/>
    </source>
</evidence>
<accession>B3VGF8</accession>
<dbReference type="GeneID" id="6417671"/>
<dbReference type="Pfam" id="PF21722">
    <property type="entry name" value="Gly_rich_2"/>
    <property type="match status" value="1"/>
</dbReference>
<evidence type="ECO:0000259" key="1">
    <source>
        <dbReference type="Pfam" id="PF21722"/>
    </source>
</evidence>
<protein>
    <recommendedName>
        <fullName evidence="1">Glycine-rich domain-containing protein</fullName>
    </recommendedName>
</protein>
<feature type="domain" description="Glycine-rich" evidence="1">
    <location>
        <begin position="41"/>
        <end position="222"/>
    </location>
</feature>
<dbReference type="Proteomes" id="UP000001211">
    <property type="component" value="Segment"/>
</dbReference>
<dbReference type="OrthoDB" id="19591at10239"/>
<dbReference type="RefSeq" id="YP_001994826.1">
    <property type="nucleotide sequence ID" value="NC_011023.1"/>
</dbReference>
<organism evidence="2 3">
    <name type="scientific">Mycobacterium phage Pukovnik</name>
    <dbReference type="NCBI Taxonomy" id="2914013"/>
    <lineage>
        <taxon>Viruses</taxon>
        <taxon>Duplodnaviria</taxon>
        <taxon>Heunggongvirae</taxon>
        <taxon>Uroviricota</taxon>
        <taxon>Caudoviricetes</taxon>
        <taxon>Pukovnikvirus</taxon>
        <taxon>Pukovnikvirus pukovnik</taxon>
    </lineage>
</organism>
<name>B3VGF8_9CAUD</name>
<sequence length="223" mass="22111">MAIRLGGINPLFRVGTQTPSRIFIGDRQAWPEFAEVRQQFTATGNYTFPIPAGCVFIDVILLGGGGGGQGMGNATAWGKGGEAGDWQIVTLRRGVDIPWTATTITGSVGVGGKAGDGGLYLGNNGPGGPGGNTTAVITGLGTLTALGGAGGHERNLDTAGRSPGTQNVNGIDYVGGAEVNGIAGSQAGSPPGGGGQASRTSTGFFGIAGGAGARGQAWYRAYI</sequence>
<dbReference type="InterPro" id="IPR049304">
    <property type="entry name" value="Gly_rich_dom"/>
</dbReference>
<dbReference type="EMBL" id="EU744250">
    <property type="protein sequence ID" value="ACE79935.1"/>
    <property type="molecule type" value="Genomic_DNA"/>
</dbReference>